<evidence type="ECO:0000256" key="13">
    <source>
        <dbReference type="ARBA" id="ARBA00043219"/>
    </source>
</evidence>
<dbReference type="EMBL" id="HG937694">
    <property type="protein sequence ID" value="CDP38259.1"/>
    <property type="molecule type" value="Genomic_DNA"/>
</dbReference>
<evidence type="ECO:0000256" key="1">
    <source>
        <dbReference type="ARBA" id="ARBA00001946"/>
    </source>
</evidence>
<keyword evidence="6" id="KW-0808">Transferase</keyword>
<dbReference type="GO" id="GO:0005965">
    <property type="term" value="C:protein farnesyltransferase complex"/>
    <property type="evidence" value="ECO:0007669"/>
    <property type="project" value="TreeGrafter"/>
</dbReference>
<gene>
    <name evidence="14" type="ORF">GNLVRS02_ARAD1D30690g</name>
</gene>
<dbReference type="InterPro" id="IPR002088">
    <property type="entry name" value="Prenyl_trans_a"/>
</dbReference>
<evidence type="ECO:0000256" key="8">
    <source>
        <dbReference type="ARBA" id="ARBA00022842"/>
    </source>
</evidence>
<evidence type="ECO:0000256" key="9">
    <source>
        <dbReference type="ARBA" id="ARBA00040965"/>
    </source>
</evidence>
<dbReference type="GO" id="GO:0005953">
    <property type="term" value="C:CAAX-protein geranylgeranyltransferase complex"/>
    <property type="evidence" value="ECO:0007669"/>
    <property type="project" value="TreeGrafter"/>
</dbReference>
<evidence type="ECO:0000256" key="5">
    <source>
        <dbReference type="ARBA" id="ARBA00022602"/>
    </source>
</evidence>
<evidence type="ECO:0000256" key="6">
    <source>
        <dbReference type="ARBA" id="ARBA00022679"/>
    </source>
</evidence>
<dbReference type="GO" id="GO:0004660">
    <property type="term" value="F:protein farnesyltransferase activity"/>
    <property type="evidence" value="ECO:0007669"/>
    <property type="project" value="UniProtKB-EC"/>
</dbReference>
<proteinExistence type="inferred from homology"/>
<evidence type="ECO:0000256" key="7">
    <source>
        <dbReference type="ARBA" id="ARBA00022737"/>
    </source>
</evidence>
<dbReference type="EC" id="2.5.1.58" evidence="4"/>
<keyword evidence="7" id="KW-0677">Repeat</keyword>
<comment type="similarity">
    <text evidence="2">Belongs to the protein prenyltransferase subunit alpha family.</text>
</comment>
<evidence type="ECO:0000256" key="11">
    <source>
        <dbReference type="ARBA" id="ARBA00042436"/>
    </source>
</evidence>
<name>A0A060TBV5_BLAAD</name>
<protein>
    <recommendedName>
        <fullName evidence="9">Protein farnesyltransferase/geranylgeranyltransferase type-1 subunit alpha</fullName>
        <ecNumber evidence="4">2.5.1.58</ecNumber>
        <ecNumber evidence="3">2.5.1.59</ecNumber>
    </recommendedName>
    <alternativeName>
        <fullName evidence="12">CAAX farnesyltransferase subunit alpha</fullName>
    </alternativeName>
    <alternativeName>
        <fullName evidence="11">FTase-alpha</fullName>
    </alternativeName>
    <alternativeName>
        <fullName evidence="10">Ras proteins prenyltransferase subunit alpha</fullName>
    </alternativeName>
    <alternativeName>
        <fullName evidence="13">Type I protein geranyl-geranyltransferase subunit alpha</fullName>
    </alternativeName>
</protein>
<evidence type="ECO:0000256" key="3">
    <source>
        <dbReference type="ARBA" id="ARBA00012700"/>
    </source>
</evidence>
<organism evidence="14">
    <name type="scientific">Blastobotrys adeninivorans</name>
    <name type="common">Yeast</name>
    <name type="synonym">Arxula adeninivorans</name>
    <dbReference type="NCBI Taxonomy" id="409370"/>
    <lineage>
        <taxon>Eukaryota</taxon>
        <taxon>Fungi</taxon>
        <taxon>Dikarya</taxon>
        <taxon>Ascomycota</taxon>
        <taxon>Saccharomycotina</taxon>
        <taxon>Dipodascomycetes</taxon>
        <taxon>Dipodascales</taxon>
        <taxon>Trichomonascaceae</taxon>
        <taxon>Blastobotrys</taxon>
    </lineage>
</organism>
<comment type="cofactor">
    <cofactor evidence="1">
        <name>Mg(2+)</name>
        <dbReference type="ChEBI" id="CHEBI:18420"/>
    </cofactor>
</comment>
<reference evidence="14" key="2">
    <citation type="submission" date="2014-06" db="EMBL/GenBank/DDBJ databases">
        <title>The complete genome of Blastobotrys (Arxula) adeninivorans LS3 - a yeast of biotechnological interest.</title>
        <authorList>
            <person name="Kunze G."/>
            <person name="Gaillardin C."/>
            <person name="Czernicka M."/>
            <person name="Durrens P."/>
            <person name="Martin T."/>
            <person name="Boer E."/>
            <person name="Gabaldon T."/>
            <person name="Cruz J."/>
            <person name="Talla E."/>
            <person name="Marck C."/>
            <person name="Goffeau A."/>
            <person name="Barbe V."/>
            <person name="Baret P."/>
            <person name="Baronian K."/>
            <person name="Beier S."/>
            <person name="Bleykasten C."/>
            <person name="Bode R."/>
            <person name="Casaregola S."/>
            <person name="Despons L."/>
            <person name="Fairhead C."/>
            <person name="Giersberg M."/>
            <person name="Gierski P."/>
            <person name="Hahnel U."/>
            <person name="Hartmann A."/>
            <person name="Jankowska D."/>
            <person name="Jubin C."/>
            <person name="Jung P."/>
            <person name="Lafontaine I."/>
            <person name="Leh-Louis V."/>
            <person name="Lemaire M."/>
            <person name="Marcet-Houben M."/>
            <person name="Mascher M."/>
            <person name="Morel G."/>
            <person name="Richard G.-F."/>
            <person name="Riechen J."/>
            <person name="Sacerdot C."/>
            <person name="Sarkar A."/>
            <person name="Savel G."/>
            <person name="Schacherer J."/>
            <person name="Sherman D."/>
            <person name="Straub M.-L."/>
            <person name="Stein N."/>
            <person name="Thierry A."/>
            <person name="Trautwein-Schult A."/>
            <person name="Westhof E."/>
            <person name="Worch S."/>
            <person name="Dujon B."/>
            <person name="Souciet J.-L."/>
            <person name="Wincker P."/>
            <person name="Scholz U."/>
            <person name="Neuveglise N."/>
        </authorList>
    </citation>
    <scope>NUCLEOTIDE SEQUENCE</scope>
    <source>
        <strain evidence="14">LS3</strain>
    </source>
</reference>
<dbReference type="PANTHER" id="PTHR11129">
    <property type="entry name" value="PROTEIN FARNESYLTRANSFERASE ALPHA SUBUNIT/RAB GERANYLGERANYL TRANSFERASE ALPHA SUBUNIT"/>
    <property type="match status" value="1"/>
</dbReference>
<evidence type="ECO:0000256" key="2">
    <source>
        <dbReference type="ARBA" id="ARBA00006734"/>
    </source>
</evidence>
<dbReference type="SUPFAM" id="SSF48439">
    <property type="entry name" value="Protein prenylyltransferase"/>
    <property type="match status" value="1"/>
</dbReference>
<keyword evidence="8" id="KW-0460">Magnesium</keyword>
<evidence type="ECO:0000256" key="4">
    <source>
        <dbReference type="ARBA" id="ARBA00012702"/>
    </source>
</evidence>
<dbReference type="PANTHER" id="PTHR11129:SF1">
    <property type="entry name" value="PROTEIN FARNESYLTRANSFERASE_GERANYLGERANYLTRANSFERASE TYPE-1 SUBUNIT ALPHA"/>
    <property type="match status" value="1"/>
</dbReference>
<keyword evidence="5" id="KW-0637">Prenyltransferase</keyword>
<dbReference type="Gene3D" id="1.25.40.120">
    <property type="entry name" value="Protein prenylyltransferase"/>
    <property type="match status" value="1"/>
</dbReference>
<dbReference type="PhylomeDB" id="A0A060TBV5"/>
<dbReference type="GO" id="GO:0004662">
    <property type="term" value="F:CAAX-protein geranylgeranyltransferase activity"/>
    <property type="evidence" value="ECO:0007669"/>
    <property type="project" value="UniProtKB-EC"/>
</dbReference>
<evidence type="ECO:0000256" key="12">
    <source>
        <dbReference type="ARBA" id="ARBA00043086"/>
    </source>
</evidence>
<dbReference type="AlphaFoldDB" id="A0A060TBV5"/>
<sequence length="303" mass="35012">MTSYNQYDWSDVTPIPHEDGPDAMATIAYSAEYAHKMSLLRAVMTADERSERALVLTQDLIEDNPAHYTVWEYRRRILKSLDKKEDQQWLDETTLDNPKNYQIWHHRESTIDNINDERAFCRIALQDDTKNYHAWSYLMTLVRGKLGALVPIGEELDFVNRLLDRDVRNNSAWNYRFFVLSSGGVFEASLDDAIGAEVEYAADKIALAPQNESPWNYLTGMYRQYLPPQRLVDLEQLCLRYVTVGESEKVVSAKSTHALELLGTIYSVTDPARALAVYDHLQEVVPIRQGYWMYKQSQLQTST</sequence>
<accession>A0A060TBV5</accession>
<reference evidence="14" key="1">
    <citation type="submission" date="2014-02" db="EMBL/GenBank/DDBJ databases">
        <authorList>
            <person name="Genoscope - CEA"/>
        </authorList>
    </citation>
    <scope>NUCLEOTIDE SEQUENCE</scope>
    <source>
        <strain evidence="14">LS3</strain>
    </source>
</reference>
<dbReference type="Pfam" id="PF01239">
    <property type="entry name" value="PPTA"/>
    <property type="match status" value="4"/>
</dbReference>
<evidence type="ECO:0000313" key="14">
    <source>
        <dbReference type="EMBL" id="CDP38259.1"/>
    </source>
</evidence>
<dbReference type="EC" id="2.5.1.59" evidence="3"/>
<dbReference type="PROSITE" id="PS51147">
    <property type="entry name" value="PFTA"/>
    <property type="match status" value="3"/>
</dbReference>
<evidence type="ECO:0000256" key="10">
    <source>
        <dbReference type="ARBA" id="ARBA00041392"/>
    </source>
</evidence>